<feature type="transmembrane region" description="Helical" evidence="6">
    <location>
        <begin position="41"/>
        <end position="62"/>
    </location>
</feature>
<keyword evidence="3 6" id="KW-0812">Transmembrane</keyword>
<dbReference type="InterPro" id="IPR050638">
    <property type="entry name" value="AA-Vitamin_Transporters"/>
</dbReference>
<dbReference type="GO" id="GO:0005886">
    <property type="term" value="C:plasma membrane"/>
    <property type="evidence" value="ECO:0007669"/>
    <property type="project" value="UniProtKB-SubCell"/>
</dbReference>
<dbReference type="AlphaFoldDB" id="A0A2M7D6L5"/>
<evidence type="ECO:0000256" key="2">
    <source>
        <dbReference type="ARBA" id="ARBA00022475"/>
    </source>
</evidence>
<dbReference type="Proteomes" id="UP000229247">
    <property type="component" value="Unassembled WGS sequence"/>
</dbReference>
<protein>
    <recommendedName>
        <fullName evidence="7">EamA domain-containing protein</fullName>
    </recommendedName>
</protein>
<comment type="subcellular location">
    <subcellularLocation>
        <location evidence="1">Cell membrane</location>
        <topology evidence="1">Multi-pass membrane protein</topology>
    </subcellularLocation>
</comment>
<evidence type="ECO:0000256" key="4">
    <source>
        <dbReference type="ARBA" id="ARBA00022989"/>
    </source>
</evidence>
<dbReference type="Pfam" id="PF00892">
    <property type="entry name" value="EamA"/>
    <property type="match status" value="2"/>
</dbReference>
<feature type="domain" description="EamA" evidence="7">
    <location>
        <begin position="156"/>
        <end position="290"/>
    </location>
</feature>
<evidence type="ECO:0000256" key="1">
    <source>
        <dbReference type="ARBA" id="ARBA00004651"/>
    </source>
</evidence>
<comment type="caution">
    <text evidence="8">The sequence shown here is derived from an EMBL/GenBank/DDBJ whole genome shotgun (WGS) entry which is preliminary data.</text>
</comment>
<feature type="transmembrane region" description="Helical" evidence="6">
    <location>
        <begin position="212"/>
        <end position="231"/>
    </location>
</feature>
<evidence type="ECO:0000256" key="6">
    <source>
        <dbReference type="SAM" id="Phobius"/>
    </source>
</evidence>
<proteinExistence type="predicted"/>
<accession>A0A2M7D6L5</accession>
<dbReference type="EMBL" id="PEUE01000027">
    <property type="protein sequence ID" value="PIV38640.1"/>
    <property type="molecule type" value="Genomic_DNA"/>
</dbReference>
<organism evidence="8 9">
    <name type="scientific">Candidatus Portnoybacteria bacterium CG02_land_8_20_14_3_00_45_8</name>
    <dbReference type="NCBI Taxonomy" id="1974807"/>
    <lineage>
        <taxon>Bacteria</taxon>
        <taxon>Candidatus Portnoyibacteriota</taxon>
    </lineage>
</organism>
<feature type="transmembrane region" description="Helical" evidence="6">
    <location>
        <begin position="186"/>
        <end position="206"/>
    </location>
</feature>
<feature type="transmembrane region" description="Helical" evidence="6">
    <location>
        <begin position="243"/>
        <end position="264"/>
    </location>
</feature>
<feature type="transmembrane region" description="Helical" evidence="6">
    <location>
        <begin position="12"/>
        <end position="29"/>
    </location>
</feature>
<sequence>MFICLYAYMNKGLLLVFSTAIISGFSIFINKYGVAINNPYVFAFLKNTLVAMLFICLIFAAKERSLLRKLSRKQWGLLLLIGLIGGGIPFLLFFKGLALISAAQGSFIQKTMFLYVAILALVFLKEKMSKNFLAGAVLLLAANFLMLKGLSLSFGRGDLLVLAATLLWAVENVISKYTLKNLPGNIVAGARMFFGSIFIAVFLLFSGQMSRVFTLGSAQIGWVAITAILLFGYNLTWYNGLKYVPVSVAAAILMLGSSITTLLTAISTGKINSQDIFSGFLILAGLMIILNIKRFVSKMAKS</sequence>
<gene>
    <name evidence="8" type="ORF">COS30_01015</name>
</gene>
<dbReference type="PANTHER" id="PTHR32322">
    <property type="entry name" value="INNER MEMBRANE TRANSPORTER"/>
    <property type="match status" value="1"/>
</dbReference>
<keyword evidence="5 6" id="KW-0472">Membrane</keyword>
<dbReference type="InterPro" id="IPR037185">
    <property type="entry name" value="EmrE-like"/>
</dbReference>
<dbReference type="InterPro" id="IPR000620">
    <property type="entry name" value="EamA_dom"/>
</dbReference>
<evidence type="ECO:0000256" key="5">
    <source>
        <dbReference type="ARBA" id="ARBA00023136"/>
    </source>
</evidence>
<feature type="domain" description="EamA" evidence="7">
    <location>
        <begin position="11"/>
        <end position="147"/>
    </location>
</feature>
<evidence type="ECO:0000313" key="9">
    <source>
        <dbReference type="Proteomes" id="UP000229247"/>
    </source>
</evidence>
<keyword evidence="2" id="KW-1003">Cell membrane</keyword>
<feature type="transmembrane region" description="Helical" evidence="6">
    <location>
        <begin position="159"/>
        <end position="179"/>
    </location>
</feature>
<reference evidence="9" key="1">
    <citation type="submission" date="2017-09" db="EMBL/GenBank/DDBJ databases">
        <title>Depth-based differentiation of microbial function through sediment-hosted aquifers and enrichment of novel symbionts in the deep terrestrial subsurface.</title>
        <authorList>
            <person name="Probst A.J."/>
            <person name="Ladd B."/>
            <person name="Jarett J.K."/>
            <person name="Geller-Mcgrath D.E."/>
            <person name="Sieber C.M.K."/>
            <person name="Emerson J.B."/>
            <person name="Anantharaman K."/>
            <person name="Thomas B.C."/>
            <person name="Malmstrom R."/>
            <person name="Stieglmeier M."/>
            <person name="Klingl A."/>
            <person name="Woyke T."/>
            <person name="Ryan C.M."/>
            <person name="Banfield J.F."/>
        </authorList>
    </citation>
    <scope>NUCLEOTIDE SEQUENCE [LARGE SCALE GENOMIC DNA]</scope>
</reference>
<feature type="transmembrane region" description="Helical" evidence="6">
    <location>
        <begin position="276"/>
        <end position="296"/>
    </location>
</feature>
<evidence type="ECO:0000256" key="3">
    <source>
        <dbReference type="ARBA" id="ARBA00022692"/>
    </source>
</evidence>
<feature type="transmembrane region" description="Helical" evidence="6">
    <location>
        <begin position="131"/>
        <end position="147"/>
    </location>
</feature>
<evidence type="ECO:0000313" key="8">
    <source>
        <dbReference type="EMBL" id="PIV38640.1"/>
    </source>
</evidence>
<feature type="transmembrane region" description="Helical" evidence="6">
    <location>
        <begin position="106"/>
        <end position="124"/>
    </location>
</feature>
<keyword evidence="4 6" id="KW-1133">Transmembrane helix</keyword>
<feature type="transmembrane region" description="Helical" evidence="6">
    <location>
        <begin position="74"/>
        <end position="94"/>
    </location>
</feature>
<name>A0A2M7D6L5_9BACT</name>
<dbReference type="SUPFAM" id="SSF103481">
    <property type="entry name" value="Multidrug resistance efflux transporter EmrE"/>
    <property type="match status" value="2"/>
</dbReference>
<dbReference type="PANTHER" id="PTHR32322:SF18">
    <property type="entry name" value="S-ADENOSYLMETHIONINE_S-ADENOSYLHOMOCYSTEINE TRANSPORTER"/>
    <property type="match status" value="1"/>
</dbReference>
<feature type="non-terminal residue" evidence="8">
    <location>
        <position position="302"/>
    </location>
</feature>
<evidence type="ECO:0000259" key="7">
    <source>
        <dbReference type="Pfam" id="PF00892"/>
    </source>
</evidence>